<gene>
    <name evidence="1" type="ORF">N7463_002381</name>
</gene>
<dbReference type="OrthoDB" id="5952526at2759"/>
<dbReference type="Proteomes" id="UP001149954">
    <property type="component" value="Unassembled WGS sequence"/>
</dbReference>
<accession>A0A9W9XYZ9</accession>
<dbReference type="AlphaFoldDB" id="A0A9W9XYZ9"/>
<keyword evidence="2" id="KW-1185">Reference proteome</keyword>
<reference evidence="1" key="2">
    <citation type="journal article" date="2023" name="IMA Fungus">
        <title>Comparative genomic study of the Penicillium genus elucidates a diverse pangenome and 15 lateral gene transfer events.</title>
        <authorList>
            <person name="Petersen C."/>
            <person name="Sorensen T."/>
            <person name="Nielsen M.R."/>
            <person name="Sondergaard T.E."/>
            <person name="Sorensen J.L."/>
            <person name="Fitzpatrick D.A."/>
            <person name="Frisvad J.C."/>
            <person name="Nielsen K.L."/>
        </authorList>
    </citation>
    <scope>NUCLEOTIDE SEQUENCE</scope>
    <source>
        <strain evidence="1">IBT 29495</strain>
    </source>
</reference>
<name>A0A9W9XYZ9_9EURO</name>
<protein>
    <submittedName>
        <fullName evidence="1">Uncharacterized protein</fullName>
    </submittedName>
</protein>
<comment type="caution">
    <text evidence="1">The sequence shown here is derived from an EMBL/GenBank/DDBJ whole genome shotgun (WGS) entry which is preliminary data.</text>
</comment>
<evidence type="ECO:0000313" key="1">
    <source>
        <dbReference type="EMBL" id="KAJ5512829.1"/>
    </source>
</evidence>
<proteinExistence type="predicted"/>
<dbReference type="EMBL" id="JAPWDS010000002">
    <property type="protein sequence ID" value="KAJ5512829.1"/>
    <property type="molecule type" value="Genomic_DNA"/>
</dbReference>
<evidence type="ECO:0000313" key="2">
    <source>
        <dbReference type="Proteomes" id="UP001149954"/>
    </source>
</evidence>
<organism evidence="1 2">
    <name type="scientific">Penicillium fimorum</name>
    <dbReference type="NCBI Taxonomy" id="1882269"/>
    <lineage>
        <taxon>Eukaryota</taxon>
        <taxon>Fungi</taxon>
        <taxon>Dikarya</taxon>
        <taxon>Ascomycota</taxon>
        <taxon>Pezizomycotina</taxon>
        <taxon>Eurotiomycetes</taxon>
        <taxon>Eurotiomycetidae</taxon>
        <taxon>Eurotiales</taxon>
        <taxon>Aspergillaceae</taxon>
        <taxon>Penicillium</taxon>
    </lineage>
</organism>
<reference evidence="1" key="1">
    <citation type="submission" date="2022-12" db="EMBL/GenBank/DDBJ databases">
        <authorList>
            <person name="Petersen C."/>
        </authorList>
    </citation>
    <scope>NUCLEOTIDE SEQUENCE</scope>
    <source>
        <strain evidence="1">IBT 29495</strain>
    </source>
</reference>
<sequence>MNSRLHYRAALTFVVHLQLDTLMENLRLCRGDSTRSKDMVPGLMIRLNKDQECYDFLKWWATISKNLQYDWDDETLPYLGIKNANLLEPIDPFLLETSSELFFVVMHHQPHLAHTVALTLVKIKLYFIFLATHGTNGAYETATERYRKIMDEMVELRDSTIARNPHVANLTCFEAQPEIQKAKAQIRKLYEIANKINRYFWQELIDPDESLNSAP</sequence>